<feature type="region of interest" description="Disordered" evidence="1">
    <location>
        <begin position="1"/>
        <end position="36"/>
    </location>
</feature>
<reference evidence="3" key="1">
    <citation type="journal article" date="2014" name="Proc. Natl. Acad. Sci. U.S.A.">
        <title>Extensive sampling of basidiomycete genomes demonstrates inadequacy of the white-rot/brown-rot paradigm for wood decay fungi.</title>
        <authorList>
            <person name="Riley R."/>
            <person name="Salamov A.A."/>
            <person name="Brown D.W."/>
            <person name="Nagy L.G."/>
            <person name="Floudas D."/>
            <person name="Held B.W."/>
            <person name="Levasseur A."/>
            <person name="Lombard V."/>
            <person name="Morin E."/>
            <person name="Otillar R."/>
            <person name="Lindquist E.A."/>
            <person name="Sun H."/>
            <person name="LaButti K.M."/>
            <person name="Schmutz J."/>
            <person name="Jabbour D."/>
            <person name="Luo H."/>
            <person name="Baker S.E."/>
            <person name="Pisabarro A.G."/>
            <person name="Walton J.D."/>
            <person name="Blanchette R.A."/>
            <person name="Henrissat B."/>
            <person name="Martin F."/>
            <person name="Cullen D."/>
            <person name="Hibbett D.S."/>
            <person name="Grigoriev I.V."/>
        </authorList>
    </citation>
    <scope>NUCLEOTIDE SEQUENCE [LARGE SCALE GENOMIC DNA]</scope>
    <source>
        <strain evidence="3">CBS 339.88</strain>
    </source>
</reference>
<proteinExistence type="predicted"/>
<evidence type="ECO:0000256" key="1">
    <source>
        <dbReference type="SAM" id="MobiDB-lite"/>
    </source>
</evidence>
<dbReference type="STRING" id="685588.A0A067TLS1"/>
<accession>A0A067TLS1</accession>
<evidence type="ECO:0000313" key="2">
    <source>
        <dbReference type="EMBL" id="KDR80854.1"/>
    </source>
</evidence>
<name>A0A067TLS1_GALM3</name>
<dbReference type="EMBL" id="KL142371">
    <property type="protein sequence ID" value="KDR80854.1"/>
    <property type="molecule type" value="Genomic_DNA"/>
</dbReference>
<feature type="region of interest" description="Disordered" evidence="1">
    <location>
        <begin position="117"/>
        <end position="140"/>
    </location>
</feature>
<feature type="compositionally biased region" description="Basic and acidic residues" evidence="1">
    <location>
        <begin position="214"/>
        <end position="226"/>
    </location>
</feature>
<dbReference type="AlphaFoldDB" id="A0A067TLS1"/>
<feature type="region of interest" description="Disordered" evidence="1">
    <location>
        <begin position="176"/>
        <end position="248"/>
    </location>
</feature>
<keyword evidence="3" id="KW-1185">Reference proteome</keyword>
<gene>
    <name evidence="2" type="ORF">GALMADRAFT_1111913</name>
</gene>
<organism evidence="2 3">
    <name type="scientific">Galerina marginata (strain CBS 339.88)</name>
    <dbReference type="NCBI Taxonomy" id="685588"/>
    <lineage>
        <taxon>Eukaryota</taxon>
        <taxon>Fungi</taxon>
        <taxon>Dikarya</taxon>
        <taxon>Basidiomycota</taxon>
        <taxon>Agaricomycotina</taxon>
        <taxon>Agaricomycetes</taxon>
        <taxon>Agaricomycetidae</taxon>
        <taxon>Agaricales</taxon>
        <taxon>Agaricineae</taxon>
        <taxon>Strophariaceae</taxon>
        <taxon>Galerina</taxon>
    </lineage>
</organism>
<protein>
    <submittedName>
        <fullName evidence="2">Uncharacterized protein</fullName>
    </submittedName>
</protein>
<dbReference type="Proteomes" id="UP000027222">
    <property type="component" value="Unassembled WGS sequence"/>
</dbReference>
<dbReference type="HOGENOM" id="CLU_765140_0_0_1"/>
<feature type="region of interest" description="Disordered" evidence="1">
    <location>
        <begin position="312"/>
        <end position="349"/>
    </location>
</feature>
<sequence length="362" mass="38198">MIERHLASPAPTFGTQYGHPGPAYNHQEAYSAGPAGYPDNHAGYGSSFQSYGPGQNMNMNNAAPSPIAASSAHPMFQPPAAYAQSPFSPVSPQYPAQDNFASPEATAYPAAYPVLTRQGSSHSAEEHHQPGSPSALERETAPANDYVDLSRSSVSPYQAAQYVEISRRLNTEVPAGLPTADIDRDLPPVPEKSPFADPGSAPPSPGGQYAIDRSYLELEPTSHRASGESSVSQTLEFPVPPSPAHTVTSRYRIDSMPPTLPEIHIESRVSVGNYPVIRNSGATMDGGLSPGLTTGTGSRFPTTPSPLASSFGFPSPAPEATTFPEATHPKLAPSPLSNSNTFHKKQGSMHSLYDAEDAYGGI</sequence>
<evidence type="ECO:0000313" key="3">
    <source>
        <dbReference type="Proteomes" id="UP000027222"/>
    </source>
</evidence>
<dbReference type="OrthoDB" id="3263296at2759"/>